<protein>
    <submittedName>
        <fullName evidence="1">Uncharacterized protein</fullName>
    </submittedName>
</protein>
<proteinExistence type="predicted"/>
<evidence type="ECO:0000313" key="1">
    <source>
        <dbReference type="EMBL" id="GFJ81359.1"/>
    </source>
</evidence>
<name>A0A6V8KGY8_9ACTN</name>
<sequence length="171" mass="19631">MTSTIGSLASVGNVVDEDYHHVTKAIVPRPALVLPDAYLKWYDLHREDQRVDPDVDLKAREFLRAEAATGRLPISGDLGFVIDHLSGEHIHLLLVFTWRSNNEMWESVYYMDVRDGEPFRLLPQGTHRGAICVWEFGAVAHEHLAWTRYLRSDRDEQAKRAYVESQFTGLI</sequence>
<keyword evidence="2" id="KW-1185">Reference proteome</keyword>
<comment type="caution">
    <text evidence="1">The sequence shown here is derived from an EMBL/GenBank/DDBJ whole genome shotgun (WGS) entry which is preliminary data.</text>
</comment>
<dbReference type="AlphaFoldDB" id="A0A6V8KGY8"/>
<reference evidence="1 2" key="2">
    <citation type="submission" date="2020-03" db="EMBL/GenBank/DDBJ databases">
        <authorList>
            <person name="Ichikawa N."/>
            <person name="Kimura A."/>
            <person name="Kitahashi Y."/>
            <person name="Uohara A."/>
        </authorList>
    </citation>
    <scope>NUCLEOTIDE SEQUENCE [LARGE SCALE GENOMIC DNA]</scope>
    <source>
        <strain evidence="1 2">NBRC 108639</strain>
    </source>
</reference>
<dbReference type="RefSeq" id="WP_173060444.1">
    <property type="nucleotide sequence ID" value="NZ_BAABGO010000019.1"/>
</dbReference>
<dbReference type="Proteomes" id="UP000482800">
    <property type="component" value="Unassembled WGS sequence"/>
</dbReference>
<reference evidence="1 2" key="1">
    <citation type="submission" date="2020-03" db="EMBL/GenBank/DDBJ databases">
        <title>Whole genome shotgun sequence of Phytohabitans houttuyneae NBRC 108639.</title>
        <authorList>
            <person name="Komaki H."/>
            <person name="Tamura T."/>
        </authorList>
    </citation>
    <scope>NUCLEOTIDE SEQUENCE [LARGE SCALE GENOMIC DNA]</scope>
    <source>
        <strain evidence="1 2">NBRC 108639</strain>
    </source>
</reference>
<gene>
    <name evidence="1" type="ORF">Phou_055390</name>
</gene>
<evidence type="ECO:0000313" key="2">
    <source>
        <dbReference type="Proteomes" id="UP000482800"/>
    </source>
</evidence>
<accession>A0A6V8KGY8</accession>
<dbReference type="EMBL" id="BLPF01000002">
    <property type="protein sequence ID" value="GFJ81359.1"/>
    <property type="molecule type" value="Genomic_DNA"/>
</dbReference>
<organism evidence="1 2">
    <name type="scientific">Phytohabitans houttuyneae</name>
    <dbReference type="NCBI Taxonomy" id="1076126"/>
    <lineage>
        <taxon>Bacteria</taxon>
        <taxon>Bacillati</taxon>
        <taxon>Actinomycetota</taxon>
        <taxon>Actinomycetes</taxon>
        <taxon>Micromonosporales</taxon>
        <taxon>Micromonosporaceae</taxon>
    </lineage>
</organism>